<dbReference type="CDD" id="cd00060">
    <property type="entry name" value="FHA"/>
    <property type="match status" value="1"/>
</dbReference>
<evidence type="ECO:0000256" key="1">
    <source>
        <dbReference type="SAM" id="MobiDB-lite"/>
    </source>
</evidence>
<evidence type="ECO:0000259" key="2">
    <source>
        <dbReference type="PROSITE" id="PS50006"/>
    </source>
</evidence>
<dbReference type="AlphaFoldDB" id="A0A832IEC5"/>
<sequence length="155" mass="17713">MKDETKTSDSVQNKALDSSMKDDGDINVPNLTLNQPAPQASTPERIRERIRLKVYKEGQIVLEGVFSYDEILIGRSRTGVDVDINLRDLDEERETSRKHLKIVKNEDGTYSIVRLSWKAPVYLNKEPVKLGESRELYDQDRIVLGRSIGLKVEKV</sequence>
<proteinExistence type="predicted"/>
<gene>
    <name evidence="3" type="ORF">ENW55_03600</name>
</gene>
<accession>A0A832IEC5</accession>
<dbReference type="InterPro" id="IPR000253">
    <property type="entry name" value="FHA_dom"/>
</dbReference>
<protein>
    <submittedName>
        <fullName evidence="3">FHA domain-containing protein</fullName>
    </submittedName>
</protein>
<dbReference type="EMBL" id="DTKQ01000029">
    <property type="protein sequence ID" value="HGZ79051.1"/>
    <property type="molecule type" value="Genomic_DNA"/>
</dbReference>
<reference evidence="3" key="1">
    <citation type="journal article" date="2020" name="mSystems">
        <title>Genome- and Community-Level Interaction Insights into Carbon Utilization and Element Cycling Functions of Hydrothermarchaeota in Hydrothermal Sediment.</title>
        <authorList>
            <person name="Zhou Z."/>
            <person name="Liu Y."/>
            <person name="Xu W."/>
            <person name="Pan J."/>
            <person name="Luo Z.H."/>
            <person name="Li M."/>
        </authorList>
    </citation>
    <scope>NUCLEOTIDE SEQUENCE [LARGE SCALE GENOMIC DNA]</scope>
    <source>
        <strain evidence="3">SpSt-86</strain>
    </source>
</reference>
<evidence type="ECO:0000313" key="3">
    <source>
        <dbReference type="EMBL" id="HGZ79051.1"/>
    </source>
</evidence>
<organism evidence="3">
    <name type="scientific">Pseudothermotoga hypogea</name>
    <dbReference type="NCBI Taxonomy" id="57487"/>
    <lineage>
        <taxon>Bacteria</taxon>
        <taxon>Thermotogati</taxon>
        <taxon>Thermotogota</taxon>
        <taxon>Thermotogae</taxon>
        <taxon>Thermotogales</taxon>
        <taxon>Thermotogaceae</taxon>
        <taxon>Pseudothermotoga</taxon>
    </lineage>
</organism>
<feature type="domain" description="FHA" evidence="2">
    <location>
        <begin position="71"/>
        <end position="128"/>
    </location>
</feature>
<feature type="region of interest" description="Disordered" evidence="1">
    <location>
        <begin position="1"/>
        <end position="43"/>
    </location>
</feature>
<dbReference type="SUPFAM" id="SSF49879">
    <property type="entry name" value="SMAD/FHA domain"/>
    <property type="match status" value="1"/>
</dbReference>
<dbReference type="Gene3D" id="2.60.200.20">
    <property type="match status" value="1"/>
</dbReference>
<dbReference type="InterPro" id="IPR008984">
    <property type="entry name" value="SMAD_FHA_dom_sf"/>
</dbReference>
<name>A0A832IEC5_9THEM</name>
<dbReference type="Pfam" id="PF00498">
    <property type="entry name" value="FHA"/>
    <property type="match status" value="1"/>
</dbReference>
<feature type="compositionally biased region" description="Polar residues" evidence="1">
    <location>
        <begin position="29"/>
        <end position="42"/>
    </location>
</feature>
<comment type="caution">
    <text evidence="3">The sequence shown here is derived from an EMBL/GenBank/DDBJ whole genome shotgun (WGS) entry which is preliminary data.</text>
</comment>
<dbReference type="PROSITE" id="PS50006">
    <property type="entry name" value="FHA_DOMAIN"/>
    <property type="match status" value="1"/>
</dbReference>